<evidence type="ECO:0000256" key="1">
    <source>
        <dbReference type="ARBA" id="ARBA00007435"/>
    </source>
</evidence>
<evidence type="ECO:0000313" key="6">
    <source>
        <dbReference type="Proteomes" id="UP000374630"/>
    </source>
</evidence>
<dbReference type="PROSITE" id="PS50164">
    <property type="entry name" value="GIY_YIG"/>
    <property type="match status" value="1"/>
</dbReference>
<name>A0A5J5DVB1_9BIFI</name>
<dbReference type="OrthoDB" id="9797095at2"/>
<dbReference type="PANTHER" id="PTHR34477:SF5">
    <property type="entry name" value="BSL5627 PROTEIN"/>
    <property type="match status" value="1"/>
</dbReference>
<dbReference type="CDD" id="cd10448">
    <property type="entry name" value="GIY-YIG_unchar_3"/>
    <property type="match status" value="1"/>
</dbReference>
<evidence type="ECO:0000313" key="4">
    <source>
        <dbReference type="EMBL" id="KAA8820848.1"/>
    </source>
</evidence>
<organism evidence="4 5">
    <name type="scientific">Bifidobacterium vespertilionis</name>
    <dbReference type="NCBI Taxonomy" id="2562524"/>
    <lineage>
        <taxon>Bacteria</taxon>
        <taxon>Bacillati</taxon>
        <taxon>Actinomycetota</taxon>
        <taxon>Actinomycetes</taxon>
        <taxon>Bifidobacteriales</taxon>
        <taxon>Bifidobacteriaceae</taxon>
        <taxon>Bifidobacterium</taxon>
    </lineage>
</organism>
<evidence type="ECO:0000313" key="3">
    <source>
        <dbReference type="EMBL" id="KAA8815680.1"/>
    </source>
</evidence>
<evidence type="ECO:0000313" key="5">
    <source>
        <dbReference type="Proteomes" id="UP000345527"/>
    </source>
</evidence>
<dbReference type="EMBL" id="RZNZ01000027">
    <property type="protein sequence ID" value="KAA8815680.1"/>
    <property type="molecule type" value="Genomic_DNA"/>
</dbReference>
<dbReference type="Pfam" id="PF01541">
    <property type="entry name" value="GIY-YIG"/>
    <property type="match status" value="1"/>
</dbReference>
<dbReference type="InterPro" id="IPR000305">
    <property type="entry name" value="GIY-YIG_endonuc"/>
</dbReference>
<accession>A0A5J5DVB1</accession>
<keyword evidence="6" id="KW-1185">Reference proteome</keyword>
<protein>
    <submittedName>
        <fullName evidence="4">GIY-YIG nuclease family protein</fullName>
    </submittedName>
</protein>
<reference evidence="5 6" key="1">
    <citation type="journal article" date="2019" name="Syst. Appl. Microbiol.">
        <title>Characterization of Bifidobacterium species in feaces of the Egyptian fruit bat: Description of B. vespertilionis sp. nov. and B. rousetti sp. nov.</title>
        <authorList>
            <person name="Modesto M."/>
            <person name="Satti M."/>
            <person name="Watanabe K."/>
            <person name="Puglisi E."/>
            <person name="Morelli L."/>
            <person name="Huang C.-H."/>
            <person name="Liou J.-S."/>
            <person name="Miyashita M."/>
            <person name="Tamura T."/>
            <person name="Saito S."/>
            <person name="Mori K."/>
            <person name="Huang L."/>
            <person name="Sciavilla P."/>
            <person name="Sandri C."/>
            <person name="Spiezio C."/>
            <person name="Vitali F."/>
            <person name="Cavalieri D."/>
            <person name="Perpetuini G."/>
            <person name="Tofalo R."/>
            <person name="Bonetti A."/>
            <person name="Arita M."/>
            <person name="Mattarelli P."/>
        </authorList>
    </citation>
    <scope>NUCLEOTIDE SEQUENCE [LARGE SCALE GENOMIC DNA]</scope>
    <source>
        <strain evidence="3 6">RST16</strain>
        <strain evidence="4 5">RST8</strain>
    </source>
</reference>
<gene>
    <name evidence="4" type="ORF">EM848_11835</name>
    <name evidence="3" type="ORF">EMO90_11915</name>
</gene>
<proteinExistence type="inferred from homology"/>
<feature type="domain" description="GIY-YIG" evidence="2">
    <location>
        <begin position="1"/>
        <end position="71"/>
    </location>
</feature>
<dbReference type="EMBL" id="RZOA01000043">
    <property type="protein sequence ID" value="KAA8820848.1"/>
    <property type="molecule type" value="Genomic_DNA"/>
</dbReference>
<comment type="similarity">
    <text evidence="1">Belongs to the UPF0213 family.</text>
</comment>
<dbReference type="AlphaFoldDB" id="A0A5J5DVB1"/>
<comment type="caution">
    <text evidence="4">The sequence shown here is derived from an EMBL/GenBank/DDBJ whole genome shotgun (WGS) entry which is preliminary data.</text>
</comment>
<dbReference type="SUPFAM" id="SSF82771">
    <property type="entry name" value="GIY-YIG endonuclease"/>
    <property type="match status" value="1"/>
</dbReference>
<dbReference type="Proteomes" id="UP000374630">
    <property type="component" value="Unassembled WGS sequence"/>
</dbReference>
<dbReference type="InterPro" id="IPR050190">
    <property type="entry name" value="UPF0213_domain"/>
</dbReference>
<sequence>MLTNRHNTVLYIGVTNNIVRRMHEHRNHTADGFTARYNVSKLVYMETTPDPIAAIAREKQLKGWTRAKKNALIEAANPEWRDLWPDLAGELSDFSS</sequence>
<dbReference type="Gene3D" id="3.40.1440.10">
    <property type="entry name" value="GIY-YIG endonuclease"/>
    <property type="match status" value="1"/>
</dbReference>
<dbReference type="InterPro" id="IPR035901">
    <property type="entry name" value="GIY-YIG_endonuc_sf"/>
</dbReference>
<evidence type="ECO:0000259" key="2">
    <source>
        <dbReference type="PROSITE" id="PS50164"/>
    </source>
</evidence>
<dbReference type="Proteomes" id="UP000345527">
    <property type="component" value="Unassembled WGS sequence"/>
</dbReference>
<dbReference type="PANTHER" id="PTHR34477">
    <property type="entry name" value="UPF0213 PROTEIN YHBQ"/>
    <property type="match status" value="1"/>
</dbReference>